<feature type="transmembrane region" description="Helical" evidence="2">
    <location>
        <begin position="41"/>
        <end position="59"/>
    </location>
</feature>
<proteinExistence type="predicted"/>
<dbReference type="EMBL" id="DVOS01000045">
    <property type="protein sequence ID" value="HIV23330.1"/>
    <property type="molecule type" value="Genomic_DNA"/>
</dbReference>
<dbReference type="AlphaFoldDB" id="A0A9D1NZW9"/>
<protein>
    <submittedName>
        <fullName evidence="4">C39 family peptidase</fullName>
    </submittedName>
</protein>
<reference evidence="4" key="2">
    <citation type="journal article" date="2021" name="PeerJ">
        <title>Extensive microbial diversity within the chicken gut microbiome revealed by metagenomics and culture.</title>
        <authorList>
            <person name="Gilroy R."/>
            <person name="Ravi A."/>
            <person name="Getino M."/>
            <person name="Pursley I."/>
            <person name="Horton D.L."/>
            <person name="Alikhan N.F."/>
            <person name="Baker D."/>
            <person name="Gharbi K."/>
            <person name="Hall N."/>
            <person name="Watson M."/>
            <person name="Adriaenssens E.M."/>
            <person name="Foster-Nyarko E."/>
            <person name="Jarju S."/>
            <person name="Secka A."/>
            <person name="Antonio M."/>
            <person name="Oren A."/>
            <person name="Chaudhuri R.R."/>
            <person name="La Ragione R."/>
            <person name="Hildebrand F."/>
            <person name="Pallen M.J."/>
        </authorList>
    </citation>
    <scope>NUCLEOTIDE SEQUENCE</scope>
    <source>
        <strain evidence="4">ChiBcec6-7307</strain>
    </source>
</reference>
<reference evidence="4" key="1">
    <citation type="submission" date="2020-10" db="EMBL/GenBank/DDBJ databases">
        <authorList>
            <person name="Gilroy R."/>
        </authorList>
    </citation>
    <scope>NUCLEOTIDE SEQUENCE</scope>
    <source>
        <strain evidence="4">ChiBcec6-7307</strain>
    </source>
</reference>
<feature type="compositionally biased region" description="Basic and acidic residues" evidence="1">
    <location>
        <begin position="9"/>
        <end position="26"/>
    </location>
</feature>
<evidence type="ECO:0000256" key="2">
    <source>
        <dbReference type="SAM" id="Phobius"/>
    </source>
</evidence>
<accession>A0A9D1NZW9</accession>
<dbReference type="Pfam" id="PF13529">
    <property type="entry name" value="Peptidase_C39_2"/>
    <property type="match status" value="1"/>
</dbReference>
<evidence type="ECO:0000259" key="3">
    <source>
        <dbReference type="Pfam" id="PF13529"/>
    </source>
</evidence>
<comment type="caution">
    <text evidence="4">The sequence shown here is derived from an EMBL/GenBank/DDBJ whole genome shotgun (WGS) entry which is preliminary data.</text>
</comment>
<dbReference type="Gene3D" id="3.90.70.10">
    <property type="entry name" value="Cysteine proteinases"/>
    <property type="match status" value="1"/>
</dbReference>
<evidence type="ECO:0000313" key="5">
    <source>
        <dbReference type="Proteomes" id="UP000886889"/>
    </source>
</evidence>
<evidence type="ECO:0000256" key="1">
    <source>
        <dbReference type="SAM" id="MobiDB-lite"/>
    </source>
</evidence>
<keyword evidence="2" id="KW-0812">Transmembrane</keyword>
<name>A0A9D1NZW9_9FIRM</name>
<evidence type="ECO:0000313" key="4">
    <source>
        <dbReference type="EMBL" id="HIV23330.1"/>
    </source>
</evidence>
<sequence>MELENLQKIQERKKSPGGRTARESCGKRSSRRKAWAWKQTCLKLLAGILCLALAGIYAVRTTRERIPDSLLELKEKYPQTAEFVDSYPRKKNREISMDVSGEVTPGEIPLFIQWDERWGYHSYGNNFFGVNGCGPTCLSMVVCGLTGDTFWNPYEVGKFAEQAGYYVPGEGTAWALLTEGAGALGLNSEQGEVSEGYIRECLEAGLPLICSMYPGDFTYTGHFIVLTGLDPEGDVTVHDPNSPENSQKHWPMEALLPQICAVWRFWALQ</sequence>
<keyword evidence="2" id="KW-0472">Membrane</keyword>
<gene>
    <name evidence="4" type="ORF">IAC80_05260</name>
</gene>
<dbReference type="InterPro" id="IPR039564">
    <property type="entry name" value="Peptidase_C39-like"/>
</dbReference>
<feature type="region of interest" description="Disordered" evidence="1">
    <location>
        <begin position="1"/>
        <end position="26"/>
    </location>
</feature>
<feature type="domain" description="Peptidase C39-like" evidence="3">
    <location>
        <begin position="107"/>
        <end position="241"/>
    </location>
</feature>
<dbReference type="Proteomes" id="UP000886889">
    <property type="component" value="Unassembled WGS sequence"/>
</dbReference>
<keyword evidence="2" id="KW-1133">Transmembrane helix</keyword>
<organism evidence="4 5">
    <name type="scientific">Candidatus Merdiplasma excrementigallinarum</name>
    <dbReference type="NCBI Taxonomy" id="2840864"/>
    <lineage>
        <taxon>Bacteria</taxon>
        <taxon>Bacillati</taxon>
        <taxon>Bacillota</taxon>
        <taxon>Clostridia</taxon>
        <taxon>Lachnospirales</taxon>
        <taxon>Lachnospiraceae</taxon>
        <taxon>Lachnospiraceae incertae sedis</taxon>
        <taxon>Candidatus Merdiplasma</taxon>
    </lineage>
</organism>